<accession>A0ABM7YHG8</accession>
<feature type="region of interest" description="Disordered" evidence="1">
    <location>
        <begin position="74"/>
        <end position="96"/>
    </location>
</feature>
<evidence type="ECO:0000313" key="2">
    <source>
        <dbReference type="EMBL" id="BDI03603.1"/>
    </source>
</evidence>
<reference evidence="2" key="1">
    <citation type="submission" date="2022-04" db="EMBL/GenBank/DDBJ databases">
        <title>Whole genome sequence of Sphaerotilus sp. FB-5.</title>
        <authorList>
            <person name="Takeda M."/>
            <person name="Narihara S."/>
            <person name="Akimoto M."/>
            <person name="Akimoto R."/>
            <person name="Nishiyashiki S."/>
            <person name="Murakami T."/>
        </authorList>
    </citation>
    <scope>NUCLEOTIDE SEQUENCE</scope>
    <source>
        <strain evidence="2">FB-5</strain>
    </source>
</reference>
<sequence length="96" mass="9727">MTRHLDDAAQQKPAPSHGDGHSAAHEAALGAPCRRPGALKGLGQLDEGFFDPLTEEEQAAWEGGLEPGAAAAVVSRGLSPSGNAPTDARVSGETNS</sequence>
<protein>
    <submittedName>
        <fullName evidence="2">Uncharacterized protein</fullName>
    </submittedName>
</protein>
<feature type="region of interest" description="Disordered" evidence="1">
    <location>
        <begin position="1"/>
        <end position="33"/>
    </location>
</feature>
<organism evidence="2 3">
    <name type="scientific">Sphaerotilus microaerophilus</name>
    <dbReference type="NCBI Taxonomy" id="2914710"/>
    <lineage>
        <taxon>Bacteria</taxon>
        <taxon>Pseudomonadati</taxon>
        <taxon>Pseudomonadota</taxon>
        <taxon>Betaproteobacteria</taxon>
        <taxon>Burkholderiales</taxon>
        <taxon>Sphaerotilaceae</taxon>
        <taxon>Sphaerotilus</taxon>
    </lineage>
</organism>
<gene>
    <name evidence="2" type="ORF">CATMQ487_05730</name>
</gene>
<proteinExistence type="predicted"/>
<evidence type="ECO:0000256" key="1">
    <source>
        <dbReference type="SAM" id="MobiDB-lite"/>
    </source>
</evidence>
<evidence type="ECO:0000313" key="3">
    <source>
        <dbReference type="Proteomes" id="UP001057498"/>
    </source>
</evidence>
<dbReference type="Proteomes" id="UP001057498">
    <property type="component" value="Chromosome"/>
</dbReference>
<dbReference type="EMBL" id="AP025730">
    <property type="protein sequence ID" value="BDI03603.1"/>
    <property type="molecule type" value="Genomic_DNA"/>
</dbReference>
<name>A0ABM7YHG8_9BURK</name>
<keyword evidence="3" id="KW-1185">Reference proteome</keyword>